<dbReference type="EMBL" id="LN831790">
    <property type="protein sequence ID" value="CQR60094.1"/>
    <property type="molecule type" value="Genomic_DNA"/>
</dbReference>
<dbReference type="AlphaFoldDB" id="A0A0F7VL60"/>
<sequence>MSGDAVDRGGVQVPAVHDVQVDQGHPQPHVGGGRLAAQHVFLGGQPPLQGVQRAQQGAEGGLALRGGGVGPPGALGRVVDAVPAQARHGLDLAFRAPRVQHGPSRAAVAEAPGQVGQDVRGVVADDPARPGVAQHGGRGRTGIPVAAGPVQRAQRRVPAVGLVGHGRQQGHREDLVETEEAVGDGDGQTVRAGRRQVQAVAAGHGVVAAAGVGADPAAEGGQRRAGRHGGRWRGGHVSPRVRSGSRTVRWAKAGRRGRVRRAAGAVGGWSRSGTVAGVSAEGSRRCRHAAGRCGGGRSEGGTGDACAPHARRPAPGVPYFPPIR</sequence>
<proteinExistence type="predicted"/>
<feature type="region of interest" description="Disordered" evidence="1">
    <location>
        <begin position="215"/>
        <end position="241"/>
    </location>
</feature>
<protein>
    <submittedName>
        <fullName evidence="2">Uncharacterized protein</fullName>
    </submittedName>
</protein>
<dbReference type="Proteomes" id="UP000035016">
    <property type="component" value="Chromosome Chromosome"/>
</dbReference>
<name>A0A0F7VL60_STRLW</name>
<feature type="compositionally biased region" description="Basic residues" evidence="1">
    <location>
        <begin position="224"/>
        <end position="234"/>
    </location>
</feature>
<reference evidence="2 3" key="1">
    <citation type="submission" date="2015-02" db="EMBL/GenBank/DDBJ databases">
        <authorList>
            <person name="Gomez-Escribano P.J."/>
        </authorList>
    </citation>
    <scope>NUCLEOTIDE SEQUENCE [LARGE SCALE GENOMIC DNA]</scope>
    <source>
        <strain evidence="3">C34 (DSM 42122 / NRRL B-24963)</strain>
    </source>
</reference>
<gene>
    <name evidence="2" type="primary">sle_06310</name>
</gene>
<feature type="region of interest" description="Disordered" evidence="1">
    <location>
        <begin position="166"/>
        <end position="189"/>
    </location>
</feature>
<feature type="region of interest" description="Disordered" evidence="1">
    <location>
        <begin position="290"/>
        <end position="324"/>
    </location>
</feature>
<feature type="region of interest" description="Disordered" evidence="1">
    <location>
        <begin position="128"/>
        <end position="152"/>
    </location>
</feature>
<evidence type="ECO:0000313" key="3">
    <source>
        <dbReference type="Proteomes" id="UP000035016"/>
    </source>
</evidence>
<accession>A0A0F7VL60</accession>
<dbReference type="KEGG" id="sle:sle_06310"/>
<organism evidence="2 3">
    <name type="scientific">Streptomyces leeuwenhoekii</name>
    <dbReference type="NCBI Taxonomy" id="1437453"/>
    <lineage>
        <taxon>Bacteria</taxon>
        <taxon>Bacillati</taxon>
        <taxon>Actinomycetota</taxon>
        <taxon>Actinomycetes</taxon>
        <taxon>Kitasatosporales</taxon>
        <taxon>Streptomycetaceae</taxon>
        <taxon>Streptomyces</taxon>
    </lineage>
</organism>
<feature type="compositionally biased region" description="Gly residues" evidence="1">
    <location>
        <begin position="292"/>
        <end position="303"/>
    </location>
</feature>
<evidence type="ECO:0000256" key="1">
    <source>
        <dbReference type="SAM" id="MobiDB-lite"/>
    </source>
</evidence>
<feature type="compositionally biased region" description="Pro residues" evidence="1">
    <location>
        <begin position="315"/>
        <end position="324"/>
    </location>
</feature>
<evidence type="ECO:0000313" key="2">
    <source>
        <dbReference type="EMBL" id="CQR60094.1"/>
    </source>
</evidence>